<keyword evidence="3" id="KW-0378">Hydrolase</keyword>
<dbReference type="EC" id="3.1.21.-" evidence="3"/>
<protein>
    <submittedName>
        <fullName evidence="3">Restriction endonuclease</fullName>
        <ecNumber evidence="3">3.1.21.-</ecNumber>
    </submittedName>
</protein>
<keyword evidence="3" id="KW-0540">Nuclease</keyword>
<dbReference type="InterPro" id="IPR025745">
    <property type="entry name" value="Mrr-like_N_dom"/>
</dbReference>
<keyword evidence="3" id="KW-0255">Endonuclease</keyword>
<name>A0AAJ1EK04_9BACT</name>
<dbReference type="AlphaFoldDB" id="A0AAJ1EK04"/>
<gene>
    <name evidence="3" type="ORF">K8G79_03810</name>
</gene>
<dbReference type="Pfam" id="PF04471">
    <property type="entry name" value="Mrr_cat"/>
    <property type="match status" value="1"/>
</dbReference>
<dbReference type="InterPro" id="IPR011856">
    <property type="entry name" value="tRNA_endonuc-like_dom_sf"/>
</dbReference>
<dbReference type="SUPFAM" id="SSF52980">
    <property type="entry name" value="Restriction endonuclease-like"/>
    <property type="match status" value="1"/>
</dbReference>
<evidence type="ECO:0000313" key="4">
    <source>
        <dbReference type="Proteomes" id="UP001197609"/>
    </source>
</evidence>
<dbReference type="GO" id="GO:0009307">
    <property type="term" value="P:DNA restriction-modification system"/>
    <property type="evidence" value="ECO:0007669"/>
    <property type="project" value="InterPro"/>
</dbReference>
<sequence length="295" mass="32156">MARVHGKGPRFVRYFGPVVEALQGLGGSGSPDEVRAVVASRLAISEQEQSEQLSSGSSRFDNQVAWARFYLTRAGLLDSSRRGIWSLTEKGRATTLSHTAALQLFKEVHQAFSAEWRARLKPGESGEALEESSAEAVVAAQAPGHRERLLAILRGLPAAGFERLCQRLLRESGFQNVTVTGRSGDGGLDGNGVVEVNPFVSFRVLFQCKRYSGAVTPAHVRDFRGAMAGRADKGIILTTGTFTADARREAVRDGVPPIELVDGEKFLDMFEKLELGLTPRVAFEIDDGFFDAFRK</sequence>
<feature type="domain" description="Restriction system protein Mrr-like N-terminal" evidence="2">
    <location>
        <begin position="11"/>
        <end position="94"/>
    </location>
</feature>
<evidence type="ECO:0000259" key="1">
    <source>
        <dbReference type="Pfam" id="PF04471"/>
    </source>
</evidence>
<dbReference type="GO" id="GO:0003677">
    <property type="term" value="F:DNA binding"/>
    <property type="evidence" value="ECO:0007669"/>
    <property type="project" value="InterPro"/>
</dbReference>
<dbReference type="PANTHER" id="PTHR30015:SF7">
    <property type="entry name" value="TYPE IV METHYL-DIRECTED RESTRICTION ENZYME ECOKMRR"/>
    <property type="match status" value="1"/>
</dbReference>
<dbReference type="Proteomes" id="UP001197609">
    <property type="component" value="Unassembled WGS sequence"/>
</dbReference>
<organism evidence="3 4">
    <name type="scientific">Candidatus Methylomirabilis tolerans</name>
    <dbReference type="NCBI Taxonomy" id="3123416"/>
    <lineage>
        <taxon>Bacteria</taxon>
        <taxon>Candidatus Methylomirabilota</taxon>
        <taxon>Candidatus Methylomirabilia</taxon>
        <taxon>Candidatus Methylomirabilales</taxon>
        <taxon>Candidatus Methylomirabilaceae</taxon>
        <taxon>Candidatus Methylomirabilis</taxon>
    </lineage>
</organism>
<dbReference type="GO" id="GO:0015666">
    <property type="term" value="F:restriction endodeoxyribonuclease activity"/>
    <property type="evidence" value="ECO:0007669"/>
    <property type="project" value="TreeGrafter"/>
</dbReference>
<dbReference type="Gene3D" id="3.40.1350.10">
    <property type="match status" value="1"/>
</dbReference>
<dbReference type="InterPro" id="IPR052906">
    <property type="entry name" value="Type_IV_Methyl-Rstrct_Enzyme"/>
</dbReference>
<accession>A0AAJ1EK04</accession>
<dbReference type="InterPro" id="IPR007560">
    <property type="entry name" value="Restrct_endonuc_IV_Mrr"/>
</dbReference>
<reference evidence="3 4" key="1">
    <citation type="journal article" date="2021" name="bioRxiv">
        <title>Unraveling nitrogen, sulfur and carbon metabolic pathways and microbial community transcriptional responses to substrate deprivation and toxicity stresses in a bioreactor mimicking anoxic brackish coastal sediment conditions.</title>
        <authorList>
            <person name="Martins P.D."/>
            <person name="Echeveste M.J."/>
            <person name="Arshad A."/>
            <person name="Kurth J."/>
            <person name="Ouboter H."/>
            <person name="Jetten M.S.M."/>
            <person name="Welte C.U."/>
        </authorList>
    </citation>
    <scope>NUCLEOTIDE SEQUENCE [LARGE SCALE GENOMIC DNA]</scope>
    <source>
        <strain evidence="3">MAG_38</strain>
    </source>
</reference>
<dbReference type="InterPro" id="IPR011335">
    <property type="entry name" value="Restrct_endonuc-II-like"/>
</dbReference>
<evidence type="ECO:0000259" key="2">
    <source>
        <dbReference type="Pfam" id="PF14338"/>
    </source>
</evidence>
<comment type="caution">
    <text evidence="3">The sequence shown here is derived from an EMBL/GenBank/DDBJ whole genome shotgun (WGS) entry which is preliminary data.</text>
</comment>
<dbReference type="Pfam" id="PF14338">
    <property type="entry name" value="Mrr_N"/>
    <property type="match status" value="1"/>
</dbReference>
<feature type="domain" description="Restriction endonuclease type IV Mrr" evidence="1">
    <location>
        <begin position="156"/>
        <end position="269"/>
    </location>
</feature>
<dbReference type="EMBL" id="JAIOIU010000039">
    <property type="protein sequence ID" value="MBZ0159252.1"/>
    <property type="molecule type" value="Genomic_DNA"/>
</dbReference>
<proteinExistence type="predicted"/>
<evidence type="ECO:0000313" key="3">
    <source>
        <dbReference type="EMBL" id="MBZ0159252.1"/>
    </source>
</evidence>
<dbReference type="PANTHER" id="PTHR30015">
    <property type="entry name" value="MRR RESTRICTION SYSTEM PROTEIN"/>
    <property type="match status" value="1"/>
</dbReference>